<dbReference type="AlphaFoldDB" id="A0A2U1B079"/>
<evidence type="ECO:0000313" key="3">
    <source>
        <dbReference type="Proteomes" id="UP000245959"/>
    </source>
</evidence>
<protein>
    <submittedName>
        <fullName evidence="2">Uncharacterized protein</fullName>
    </submittedName>
</protein>
<dbReference type="RefSeq" id="WP_133245124.1">
    <property type="nucleotide sequence ID" value="NZ_CABMMC010000146.1"/>
</dbReference>
<sequence>MDYLAYYKLALQKVYGGEFPEMSSEEFDRRCALETVPAALKALYLALGTERICTMHTLLPMPEELFCVENMVLVQKSQDRIWAIQAKDLTEENPILQVMTEHREEADGTDIWIFANDGTTRLAVQMANLIAESARKTAELQQTVRHGFWNTVRNAFSHITRKRELLLNVLILCLLVVFIQSGISFTLVARYPKWGGLSVLFFMVLTAVPVYSIGRIYFYWNVWIHWSDNVRFTDLGDKLFLQTLEQTLQYLRWNRPDLWSAYECGSVEFNPEVALHDGPNRFCQGRYDLISDADGALYFPGFAVIRYSAKKQCSVLLRTTLDDSGCLKFLYVNDHCNWRLPKKKRLSLRSASIVKDVLTEDLTYKIGPAEDVPENLRECLKQCCSDYPSIRKAWLNPAIMDGVPVYLLTVLGDEDTGLNPLLGKALELSDRPFNAAVIFDENGMENNPPLFVRNAEEKQ</sequence>
<evidence type="ECO:0000256" key="1">
    <source>
        <dbReference type="SAM" id="Phobius"/>
    </source>
</evidence>
<keyword evidence="3" id="KW-1185">Reference proteome</keyword>
<feature type="transmembrane region" description="Helical" evidence="1">
    <location>
        <begin position="194"/>
        <end position="214"/>
    </location>
</feature>
<dbReference type="EMBL" id="QEKH01000012">
    <property type="protein sequence ID" value="PVY42094.1"/>
    <property type="molecule type" value="Genomic_DNA"/>
</dbReference>
<dbReference type="GeneID" id="78295241"/>
<keyword evidence="1" id="KW-0472">Membrane</keyword>
<keyword evidence="1" id="KW-0812">Transmembrane</keyword>
<dbReference type="Proteomes" id="UP000245959">
    <property type="component" value="Unassembled WGS sequence"/>
</dbReference>
<organism evidence="2 3">
    <name type="scientific">Victivallis vadensis</name>
    <dbReference type="NCBI Taxonomy" id="172901"/>
    <lineage>
        <taxon>Bacteria</taxon>
        <taxon>Pseudomonadati</taxon>
        <taxon>Lentisphaerota</taxon>
        <taxon>Lentisphaeria</taxon>
        <taxon>Victivallales</taxon>
        <taxon>Victivallaceae</taxon>
        <taxon>Victivallis</taxon>
    </lineage>
</organism>
<feature type="transmembrane region" description="Helical" evidence="1">
    <location>
        <begin position="165"/>
        <end position="188"/>
    </location>
</feature>
<comment type="caution">
    <text evidence="2">The sequence shown here is derived from an EMBL/GenBank/DDBJ whole genome shotgun (WGS) entry which is preliminary data.</text>
</comment>
<reference evidence="2 3" key="1">
    <citation type="submission" date="2018-04" db="EMBL/GenBank/DDBJ databases">
        <title>Genomic Encyclopedia of Type Strains, Phase IV (KMG-IV): sequencing the most valuable type-strain genomes for metagenomic binning, comparative biology and taxonomic classification.</title>
        <authorList>
            <person name="Goeker M."/>
        </authorList>
    </citation>
    <scope>NUCLEOTIDE SEQUENCE [LARGE SCALE GENOMIC DNA]</scope>
    <source>
        <strain evidence="2 3">DSM 14823</strain>
    </source>
</reference>
<accession>A0A2U1B079</accession>
<keyword evidence="1" id="KW-1133">Transmembrane helix</keyword>
<proteinExistence type="predicted"/>
<gene>
    <name evidence="2" type="ORF">C8D82_11291</name>
</gene>
<name>A0A2U1B079_9BACT</name>
<evidence type="ECO:0000313" key="2">
    <source>
        <dbReference type="EMBL" id="PVY42094.1"/>
    </source>
</evidence>